<evidence type="ECO:0000313" key="4">
    <source>
        <dbReference type="EMBL" id="GIJ46451.1"/>
    </source>
</evidence>
<gene>
    <name evidence="4" type="ORF">Val02_33370</name>
</gene>
<dbReference type="InterPro" id="IPR003594">
    <property type="entry name" value="HATPase_dom"/>
</dbReference>
<keyword evidence="1" id="KW-0418">Kinase</keyword>
<accession>A0A8J4DQW7</accession>
<evidence type="ECO:0000256" key="1">
    <source>
        <dbReference type="ARBA" id="ARBA00022527"/>
    </source>
</evidence>
<protein>
    <submittedName>
        <fullName evidence="4">Anti-sigma regulatory factor</fullName>
    </submittedName>
</protein>
<feature type="domain" description="MEDS" evidence="3">
    <location>
        <begin position="6"/>
        <end position="151"/>
    </location>
</feature>
<dbReference type="EMBL" id="BOPF01000010">
    <property type="protein sequence ID" value="GIJ46451.1"/>
    <property type="molecule type" value="Genomic_DNA"/>
</dbReference>
<dbReference type="Pfam" id="PF13581">
    <property type="entry name" value="HATPase_c_2"/>
    <property type="match status" value="1"/>
</dbReference>
<reference evidence="4" key="1">
    <citation type="submission" date="2021-01" db="EMBL/GenBank/DDBJ databases">
        <title>Whole genome shotgun sequence of Virgisporangium aliadipatigenens NBRC 105644.</title>
        <authorList>
            <person name="Komaki H."/>
            <person name="Tamura T."/>
        </authorList>
    </citation>
    <scope>NUCLEOTIDE SEQUENCE</scope>
    <source>
        <strain evidence="4">NBRC 105644</strain>
    </source>
</reference>
<keyword evidence="5" id="KW-1185">Reference proteome</keyword>
<dbReference type="AlphaFoldDB" id="A0A8J4DQW7"/>
<evidence type="ECO:0000313" key="5">
    <source>
        <dbReference type="Proteomes" id="UP000619260"/>
    </source>
</evidence>
<name>A0A8J4DQW7_9ACTN</name>
<evidence type="ECO:0000259" key="3">
    <source>
        <dbReference type="Pfam" id="PF14417"/>
    </source>
</evidence>
<dbReference type="InterPro" id="IPR050267">
    <property type="entry name" value="Anti-sigma-factor_SerPK"/>
</dbReference>
<proteinExistence type="predicted"/>
<feature type="domain" description="Histidine kinase/HSP90-like ATPase" evidence="2">
    <location>
        <begin position="191"/>
        <end position="302"/>
    </location>
</feature>
<organism evidence="4 5">
    <name type="scientific">Virgisporangium aliadipatigenens</name>
    <dbReference type="NCBI Taxonomy" id="741659"/>
    <lineage>
        <taxon>Bacteria</taxon>
        <taxon>Bacillati</taxon>
        <taxon>Actinomycetota</taxon>
        <taxon>Actinomycetes</taxon>
        <taxon>Micromonosporales</taxon>
        <taxon>Micromonosporaceae</taxon>
        <taxon>Virgisporangium</taxon>
    </lineage>
</organism>
<dbReference type="InterPro" id="IPR025847">
    <property type="entry name" value="MEDS_domain"/>
</dbReference>
<dbReference type="InterPro" id="IPR047718">
    <property type="entry name" value="RsbA-like_anti_sig"/>
</dbReference>
<dbReference type="Proteomes" id="UP000619260">
    <property type="component" value="Unassembled WGS sequence"/>
</dbReference>
<dbReference type="PANTHER" id="PTHR35526:SF3">
    <property type="entry name" value="ANTI-SIGMA-F FACTOR RSBW"/>
    <property type="match status" value="1"/>
</dbReference>
<dbReference type="Gene3D" id="3.30.565.10">
    <property type="entry name" value="Histidine kinase-like ATPase, C-terminal domain"/>
    <property type="match status" value="1"/>
</dbReference>
<dbReference type="SUPFAM" id="SSF55874">
    <property type="entry name" value="ATPase domain of HSP90 chaperone/DNA topoisomerase II/histidine kinase"/>
    <property type="match status" value="1"/>
</dbReference>
<comment type="caution">
    <text evidence="4">The sequence shown here is derived from an EMBL/GenBank/DDBJ whole genome shotgun (WGS) entry which is preliminary data.</text>
</comment>
<keyword evidence="1" id="KW-0723">Serine/threonine-protein kinase</keyword>
<evidence type="ECO:0000259" key="2">
    <source>
        <dbReference type="Pfam" id="PF13581"/>
    </source>
</evidence>
<dbReference type="NCBIfam" id="NF041045">
    <property type="entry name" value="RsbA_anti_sig"/>
    <property type="match status" value="1"/>
</dbReference>
<dbReference type="InterPro" id="IPR036890">
    <property type="entry name" value="HATPase_C_sf"/>
</dbReference>
<keyword evidence="1" id="KW-0808">Transferase</keyword>
<dbReference type="CDD" id="cd16936">
    <property type="entry name" value="HATPase_RsbW-like"/>
    <property type="match status" value="1"/>
</dbReference>
<sequence>MTGRCDHPALFYRGWADYLAGTVPFIRDGLAADQRVAVAVPGPNLAVLRSALGGDAGRVHMLDMNEVGRNPGRIIPGVLRAFADEGTDTGRVRIVGEPIWPGRTDVEYPACVQHEALINRAFEGRDVTILCPYHAAELAPEVLADAEATHPVLVDREGVRVSDAFAPEEMVDRYNRPLPPPPGDCATLRFDVDGLAAVRRFVSGHAVAAGLSEWRAGDLAMAVNELATNSVVHGGGAGTVRTWAETGHVVCETADPGWITDPLVGRQPVPPDGVGGRGLLLVNELADLVRMHSAATGTTVRVYVRRG</sequence>
<dbReference type="Pfam" id="PF14417">
    <property type="entry name" value="MEDS"/>
    <property type="match status" value="1"/>
</dbReference>
<dbReference type="PANTHER" id="PTHR35526">
    <property type="entry name" value="ANTI-SIGMA-F FACTOR RSBW-RELATED"/>
    <property type="match status" value="1"/>
</dbReference>
<dbReference type="GO" id="GO:0004674">
    <property type="term" value="F:protein serine/threonine kinase activity"/>
    <property type="evidence" value="ECO:0007669"/>
    <property type="project" value="UniProtKB-KW"/>
</dbReference>